<name>A0A917E5B9_9SPHN</name>
<dbReference type="PANTHER" id="PTHR30203:SF24">
    <property type="entry name" value="BLR4935 PROTEIN"/>
    <property type="match status" value="1"/>
</dbReference>
<dbReference type="RefSeq" id="WP_188761396.1">
    <property type="nucleotide sequence ID" value="NZ_BMJM01000001.1"/>
</dbReference>
<proteinExistence type="inferred from homology"/>
<evidence type="ECO:0000256" key="1">
    <source>
        <dbReference type="ARBA" id="ARBA00007613"/>
    </source>
</evidence>
<dbReference type="InterPro" id="IPR010131">
    <property type="entry name" value="MdtP/NodT-like"/>
</dbReference>
<gene>
    <name evidence="4" type="ORF">GCM10011529_05860</name>
</gene>
<feature type="signal peptide" evidence="3">
    <location>
        <begin position="1"/>
        <end position="19"/>
    </location>
</feature>
<evidence type="ECO:0000256" key="3">
    <source>
        <dbReference type="SAM" id="SignalP"/>
    </source>
</evidence>
<dbReference type="Pfam" id="PF02321">
    <property type="entry name" value="OEP"/>
    <property type="match status" value="1"/>
</dbReference>
<reference evidence="4" key="1">
    <citation type="journal article" date="2014" name="Int. J. Syst. Evol. Microbiol.">
        <title>Complete genome sequence of Corynebacterium casei LMG S-19264T (=DSM 44701T), isolated from a smear-ripened cheese.</title>
        <authorList>
            <consortium name="US DOE Joint Genome Institute (JGI-PGF)"/>
            <person name="Walter F."/>
            <person name="Albersmeier A."/>
            <person name="Kalinowski J."/>
            <person name="Ruckert C."/>
        </authorList>
    </citation>
    <scope>NUCLEOTIDE SEQUENCE</scope>
    <source>
        <strain evidence="4">CGMCC 1.15519</strain>
    </source>
</reference>
<dbReference type="InterPro" id="IPR003423">
    <property type="entry name" value="OMP_efflux"/>
</dbReference>
<evidence type="ECO:0000256" key="2">
    <source>
        <dbReference type="SAM" id="Coils"/>
    </source>
</evidence>
<comment type="similarity">
    <text evidence="1">Belongs to the outer membrane factor (OMF) (TC 1.B.17) family.</text>
</comment>
<dbReference type="Proteomes" id="UP000635071">
    <property type="component" value="Unassembled WGS sequence"/>
</dbReference>
<keyword evidence="3" id="KW-0732">Signal</keyword>
<dbReference type="EMBL" id="BMJM01000001">
    <property type="protein sequence ID" value="GGE02271.1"/>
    <property type="molecule type" value="Genomic_DNA"/>
</dbReference>
<protein>
    <submittedName>
        <fullName evidence="4">Multidrug transporter</fullName>
    </submittedName>
</protein>
<comment type="caution">
    <text evidence="4">The sequence shown here is derived from an EMBL/GenBank/DDBJ whole genome shotgun (WGS) entry which is preliminary data.</text>
</comment>
<dbReference type="PANTHER" id="PTHR30203">
    <property type="entry name" value="OUTER MEMBRANE CATION EFFLUX PROTEIN"/>
    <property type="match status" value="1"/>
</dbReference>
<dbReference type="SUPFAM" id="SSF56954">
    <property type="entry name" value="Outer membrane efflux proteins (OEP)"/>
    <property type="match status" value="1"/>
</dbReference>
<reference evidence="4" key="2">
    <citation type="submission" date="2020-09" db="EMBL/GenBank/DDBJ databases">
        <authorList>
            <person name="Sun Q."/>
            <person name="Zhou Y."/>
        </authorList>
    </citation>
    <scope>NUCLEOTIDE SEQUENCE</scope>
    <source>
        <strain evidence="4">CGMCC 1.15519</strain>
    </source>
</reference>
<accession>A0A917E5B9</accession>
<dbReference type="GO" id="GO:0015562">
    <property type="term" value="F:efflux transmembrane transporter activity"/>
    <property type="evidence" value="ECO:0007669"/>
    <property type="project" value="InterPro"/>
</dbReference>
<dbReference type="Gene3D" id="1.20.1600.10">
    <property type="entry name" value="Outer membrane efflux proteins (OEP)"/>
    <property type="match status" value="1"/>
</dbReference>
<evidence type="ECO:0000313" key="4">
    <source>
        <dbReference type="EMBL" id="GGE02271.1"/>
    </source>
</evidence>
<keyword evidence="5" id="KW-1185">Reference proteome</keyword>
<evidence type="ECO:0000313" key="5">
    <source>
        <dbReference type="Proteomes" id="UP000635071"/>
    </source>
</evidence>
<keyword evidence="2" id="KW-0175">Coiled coil</keyword>
<sequence>MAGFAGALGVLVASAGATAQPAGATAQPATTVAPFIAPLTLAEVLSSARQNAPLVLEALARVRGAEGRRLSADAAFDTVFSADAEQRLSGYYDGGIVETRVTQPLGNLGGYAYGGYRVSRGEFPIYEDERFTNKLGELKAGAVFALMRDRMIDERRFGRIAADADVALADADRLMVAIGVQARAIQAYNNWVVAGLRLQIYRDLLKLSQDRQQGFVRQVETGARPRITLIENEQNLLRRETLVVQSEQALDIAATALSLYLRGPDGQPVRPLSSRLPADLAAPLPLPAQPRAMVLQRPDLRSIDIRMQQAGQRLALDRNAFLPRLDLKVEASHDFGEVGLGGPSRSGTETKVGLAFTLPLQRSAARGRLAQTRAEIDAFEQRRRQAEDQILADIDALGITATSSARLNRLAADEADRAAAMATGERRRFQLGASDFFLVNVREEAAADAKVRRLDAAFRQIVAHADLAAATADITALGL</sequence>
<feature type="coiled-coil region" evidence="2">
    <location>
        <begin position="362"/>
        <end position="389"/>
    </location>
</feature>
<feature type="chain" id="PRO_5037917959" evidence="3">
    <location>
        <begin position="20"/>
        <end position="479"/>
    </location>
</feature>
<dbReference type="AlphaFoldDB" id="A0A917E5B9"/>
<organism evidence="4 5">
    <name type="scientific">Sandarakinorhabdus glacialis</name>
    <dbReference type="NCBI Taxonomy" id="1614636"/>
    <lineage>
        <taxon>Bacteria</taxon>
        <taxon>Pseudomonadati</taxon>
        <taxon>Pseudomonadota</taxon>
        <taxon>Alphaproteobacteria</taxon>
        <taxon>Sphingomonadales</taxon>
        <taxon>Sphingosinicellaceae</taxon>
        <taxon>Sandarakinorhabdus</taxon>
    </lineage>
</organism>